<sequence>MTKRNIVISLNSGEQMGGVERHVGDLIKGLSHEFNFTVCCKYGPMVEEYRKYGGQFVELYPHFDFDLVFLLKFFKLLRLLNPVVVHAHELKAGFNATLAAYFAHVQVRIYHVHTPITQWQLPQWKKKTLFKLNIFANKVAGNIFATHVIALTAEIKKERIDCEGIKSTRIVVIPNGVDIKKFRIQSSEFRVIRNETRKKWNIKNNEFVIGNISRLTEEKGHEILLKAFTKLPKGKFPFLVIAGGGHLKSSLKALSATLGINDRVKFLGKFTDEDKVKILLGFDIFAFPTLAEGFGIVMMEAMAAKIPIIASDLPVLKEVAGGTVEYFKVGDFSDLGRSLESFEPNSDRVDKAFERVKNRYSMERFLNSYRNLYGI</sequence>
<dbReference type="CDD" id="cd03801">
    <property type="entry name" value="GT4_PimA-like"/>
    <property type="match status" value="1"/>
</dbReference>
<evidence type="ECO:0008006" key="5">
    <source>
        <dbReference type="Google" id="ProtNLM"/>
    </source>
</evidence>
<proteinExistence type="predicted"/>
<dbReference type="PANTHER" id="PTHR12526">
    <property type="entry name" value="GLYCOSYLTRANSFERASE"/>
    <property type="match status" value="1"/>
</dbReference>
<dbReference type="AlphaFoldDB" id="A0A2H0XDC5"/>
<dbReference type="InterPro" id="IPR028098">
    <property type="entry name" value="Glyco_trans_4-like_N"/>
</dbReference>
<dbReference type="GO" id="GO:0016757">
    <property type="term" value="F:glycosyltransferase activity"/>
    <property type="evidence" value="ECO:0007669"/>
    <property type="project" value="InterPro"/>
</dbReference>
<dbReference type="EMBL" id="PEYT01000023">
    <property type="protein sequence ID" value="PIS22934.1"/>
    <property type="molecule type" value="Genomic_DNA"/>
</dbReference>
<comment type="caution">
    <text evidence="3">The sequence shown here is derived from an EMBL/GenBank/DDBJ whole genome shotgun (WGS) entry which is preliminary data.</text>
</comment>
<organism evidence="3 4">
    <name type="scientific">candidate division WWE3 bacterium CG08_land_8_20_14_0_20_40_13</name>
    <dbReference type="NCBI Taxonomy" id="1975084"/>
    <lineage>
        <taxon>Bacteria</taxon>
        <taxon>Katanobacteria</taxon>
    </lineage>
</organism>
<dbReference type="Gene3D" id="3.40.50.2000">
    <property type="entry name" value="Glycogen Phosphorylase B"/>
    <property type="match status" value="2"/>
</dbReference>
<evidence type="ECO:0000313" key="4">
    <source>
        <dbReference type="Proteomes" id="UP000230340"/>
    </source>
</evidence>
<feature type="domain" description="Glycosyl transferase family 1" evidence="1">
    <location>
        <begin position="193"/>
        <end position="346"/>
    </location>
</feature>
<protein>
    <recommendedName>
        <fullName evidence="5">Glycosyltransferase family 1 protein</fullName>
    </recommendedName>
</protein>
<dbReference type="Proteomes" id="UP000230340">
    <property type="component" value="Unassembled WGS sequence"/>
</dbReference>
<dbReference type="InterPro" id="IPR001296">
    <property type="entry name" value="Glyco_trans_1"/>
</dbReference>
<evidence type="ECO:0000259" key="2">
    <source>
        <dbReference type="Pfam" id="PF13439"/>
    </source>
</evidence>
<dbReference type="Pfam" id="PF00534">
    <property type="entry name" value="Glycos_transf_1"/>
    <property type="match status" value="1"/>
</dbReference>
<gene>
    <name evidence="3" type="ORF">COT49_02490</name>
</gene>
<accession>A0A2H0XDC5</accession>
<dbReference type="PANTHER" id="PTHR12526:SF630">
    <property type="entry name" value="GLYCOSYLTRANSFERASE"/>
    <property type="match status" value="1"/>
</dbReference>
<name>A0A2H0XDC5_UNCKA</name>
<reference evidence="4" key="1">
    <citation type="submission" date="2017-09" db="EMBL/GenBank/DDBJ databases">
        <title>Depth-based differentiation of microbial function through sediment-hosted aquifers and enrichment of novel symbionts in the deep terrestrial subsurface.</title>
        <authorList>
            <person name="Probst A.J."/>
            <person name="Ladd B."/>
            <person name="Jarett J.K."/>
            <person name="Geller-Mcgrath D.E."/>
            <person name="Sieber C.M.K."/>
            <person name="Emerson J.B."/>
            <person name="Anantharaman K."/>
            <person name="Thomas B.C."/>
            <person name="Malmstrom R."/>
            <person name="Stieglmeier M."/>
            <person name="Klingl A."/>
            <person name="Woyke T."/>
            <person name="Ryan C.M."/>
            <person name="Banfield J.F."/>
        </authorList>
    </citation>
    <scope>NUCLEOTIDE SEQUENCE [LARGE SCALE GENOMIC DNA]</scope>
</reference>
<feature type="domain" description="Glycosyltransferase subfamily 4-like N-terminal" evidence="2">
    <location>
        <begin position="16"/>
        <end position="180"/>
    </location>
</feature>
<dbReference type="SUPFAM" id="SSF53756">
    <property type="entry name" value="UDP-Glycosyltransferase/glycogen phosphorylase"/>
    <property type="match status" value="1"/>
</dbReference>
<evidence type="ECO:0000313" key="3">
    <source>
        <dbReference type="EMBL" id="PIS22934.1"/>
    </source>
</evidence>
<evidence type="ECO:0000259" key="1">
    <source>
        <dbReference type="Pfam" id="PF00534"/>
    </source>
</evidence>
<dbReference type="Pfam" id="PF13439">
    <property type="entry name" value="Glyco_transf_4"/>
    <property type="match status" value="1"/>
</dbReference>